<proteinExistence type="inferred from homology"/>
<dbReference type="InterPro" id="IPR019734">
    <property type="entry name" value="TPR_rpt"/>
</dbReference>
<keyword evidence="1" id="KW-0574">Periplasm</keyword>
<evidence type="ECO:0000259" key="2">
    <source>
        <dbReference type="Pfam" id="PF16331"/>
    </source>
</evidence>
<keyword evidence="4" id="KW-1185">Reference proteome</keyword>
<feature type="coiled-coil region" evidence="1">
    <location>
        <begin position="43"/>
        <end position="105"/>
    </location>
</feature>
<dbReference type="Gene3D" id="1.20.5.110">
    <property type="match status" value="1"/>
</dbReference>
<dbReference type="Gene3D" id="1.25.40.10">
    <property type="entry name" value="Tetratricopeptide repeat domain"/>
    <property type="match status" value="1"/>
</dbReference>
<dbReference type="HAMAP" id="MF_02066">
    <property type="entry name" value="CpoB"/>
    <property type="match status" value="1"/>
</dbReference>
<accession>A0A7Y9ITH5</accession>
<feature type="domain" description="YbgF trimerisation" evidence="2">
    <location>
        <begin position="61"/>
        <end position="125"/>
    </location>
</feature>
<dbReference type="Proteomes" id="UP000542125">
    <property type="component" value="Unassembled WGS sequence"/>
</dbReference>
<protein>
    <recommendedName>
        <fullName evidence="1">Cell division coordinator CpoB</fullName>
    </recommendedName>
</protein>
<gene>
    <name evidence="1" type="primary">cpoB</name>
    <name evidence="3" type="ORF">FHW18_001915</name>
</gene>
<feature type="signal peptide" evidence="1">
    <location>
        <begin position="1"/>
        <end position="27"/>
    </location>
</feature>
<dbReference type="Pfam" id="PF16331">
    <property type="entry name" value="TolA_bind_tri"/>
    <property type="match status" value="1"/>
</dbReference>
<dbReference type="Pfam" id="PF13432">
    <property type="entry name" value="TPR_16"/>
    <property type="match status" value="1"/>
</dbReference>
<dbReference type="InterPro" id="IPR032519">
    <property type="entry name" value="YbgF_tri"/>
</dbReference>
<keyword evidence="1" id="KW-0732">Signal</keyword>
<evidence type="ECO:0000256" key="1">
    <source>
        <dbReference type="HAMAP-Rule" id="MF_02066"/>
    </source>
</evidence>
<dbReference type="InterPro" id="IPR034706">
    <property type="entry name" value="CpoB"/>
</dbReference>
<sequence precursor="true">MMFRASRNQVLAAVLLSAALSSVPAHAALFSDDDARQAIIDLRKEARDRSDQQAQQLQDALSRLENNQRAQLQLAGQIESQQQEIARLRGQIEILTKQVADTQQAQKDIYLDVDTRLKRLEPQAASIDGQQAMVDPGEKRSYDAAIDMFRSGAYADAIPALSAFVRQYPQSPYTPAAQFYIGSSQYALKDYKAAIAQQQALVKNFPTNVRAPDALLVIAGSQVELNDRRGARTTLERIVKDYPGVPAAQTAKDRLELLK</sequence>
<dbReference type="NCBIfam" id="TIGR02795">
    <property type="entry name" value="tol_pal_ybgF"/>
    <property type="match status" value="1"/>
</dbReference>
<evidence type="ECO:0000313" key="3">
    <source>
        <dbReference type="EMBL" id="NYE82644.1"/>
    </source>
</evidence>
<dbReference type="InterPro" id="IPR014162">
    <property type="entry name" value="CpoB_C"/>
</dbReference>
<dbReference type="InterPro" id="IPR011990">
    <property type="entry name" value="TPR-like_helical_dom_sf"/>
</dbReference>
<comment type="caution">
    <text evidence="3">The sequence shown here is derived from an EMBL/GenBank/DDBJ whole genome shotgun (WGS) entry which is preliminary data.</text>
</comment>
<reference evidence="3 4" key="1">
    <citation type="submission" date="2020-07" db="EMBL/GenBank/DDBJ databases">
        <title>Genomic Encyclopedia of Type Strains, Phase IV (KMG-V): Genome sequencing to study the core and pangenomes of soil and plant-associated prokaryotes.</title>
        <authorList>
            <person name="Whitman W."/>
        </authorList>
    </citation>
    <scope>NUCLEOTIDE SEQUENCE [LARGE SCALE GENOMIC DNA]</scope>
    <source>
        <strain evidence="3 4">SAS40</strain>
    </source>
</reference>
<dbReference type="Pfam" id="PF13174">
    <property type="entry name" value="TPR_6"/>
    <property type="match status" value="1"/>
</dbReference>
<feature type="chain" id="PRO_5031634307" description="Cell division coordinator CpoB" evidence="1">
    <location>
        <begin position="28"/>
        <end position="259"/>
    </location>
</feature>
<keyword evidence="1" id="KW-0175">Coiled coil</keyword>
<name>A0A7Y9ITH5_9BURK</name>
<keyword evidence="1" id="KW-0132">Cell division</keyword>
<dbReference type="GO" id="GO:0030288">
    <property type="term" value="C:outer membrane-bounded periplasmic space"/>
    <property type="evidence" value="ECO:0007669"/>
    <property type="project" value="UniProtKB-UniRule"/>
</dbReference>
<keyword evidence="1" id="KW-0131">Cell cycle</keyword>
<comment type="function">
    <text evidence="1">Mediates coordination of peptidoglycan synthesis and outer membrane constriction during cell division.</text>
</comment>
<dbReference type="EMBL" id="JACBYR010000001">
    <property type="protein sequence ID" value="NYE82644.1"/>
    <property type="molecule type" value="Genomic_DNA"/>
</dbReference>
<organism evidence="3 4">
    <name type="scientific">Pigmentiphaga litoralis</name>
    <dbReference type="NCBI Taxonomy" id="516702"/>
    <lineage>
        <taxon>Bacteria</taxon>
        <taxon>Pseudomonadati</taxon>
        <taxon>Pseudomonadota</taxon>
        <taxon>Betaproteobacteria</taxon>
        <taxon>Burkholderiales</taxon>
        <taxon>Alcaligenaceae</taxon>
        <taxon>Pigmentiphaga</taxon>
    </lineage>
</organism>
<comment type="subcellular location">
    <subcellularLocation>
        <location evidence="1">Periplasm</location>
    </subcellularLocation>
</comment>
<evidence type="ECO:0000313" key="4">
    <source>
        <dbReference type="Proteomes" id="UP000542125"/>
    </source>
</evidence>
<dbReference type="GO" id="GO:0043093">
    <property type="term" value="P:FtsZ-dependent cytokinesis"/>
    <property type="evidence" value="ECO:0007669"/>
    <property type="project" value="UniProtKB-UniRule"/>
</dbReference>
<dbReference type="RefSeq" id="WP_257022133.1">
    <property type="nucleotide sequence ID" value="NZ_JACBYR010000001.1"/>
</dbReference>
<dbReference type="SUPFAM" id="SSF48452">
    <property type="entry name" value="TPR-like"/>
    <property type="match status" value="1"/>
</dbReference>
<comment type="similarity">
    <text evidence="1">Belongs to the CpoB family.</text>
</comment>
<dbReference type="AlphaFoldDB" id="A0A7Y9ITH5"/>
<dbReference type="GO" id="GO:0070206">
    <property type="term" value="P:protein trimerization"/>
    <property type="evidence" value="ECO:0007669"/>
    <property type="project" value="InterPro"/>
</dbReference>